<evidence type="ECO:0000313" key="13">
    <source>
        <dbReference type="EMBL" id="BBE50550.1"/>
    </source>
</evidence>
<evidence type="ECO:0000313" key="14">
    <source>
        <dbReference type="Proteomes" id="UP000033070"/>
    </source>
</evidence>
<evidence type="ECO:0000256" key="4">
    <source>
        <dbReference type="ARBA" id="ARBA00022475"/>
    </source>
</evidence>
<keyword evidence="10" id="KW-0812">Transmembrane</keyword>
<evidence type="ECO:0000256" key="1">
    <source>
        <dbReference type="ARBA" id="ARBA00000085"/>
    </source>
</evidence>
<feature type="transmembrane region" description="Helical" evidence="10">
    <location>
        <begin position="7"/>
        <end position="29"/>
    </location>
</feature>
<keyword evidence="4" id="KW-1003">Cell membrane</keyword>
<evidence type="ECO:0000256" key="8">
    <source>
        <dbReference type="ARBA" id="ARBA00022777"/>
    </source>
</evidence>
<accession>A0A2Z6GAS1</accession>
<dbReference type="GO" id="GO:0005524">
    <property type="term" value="F:ATP binding"/>
    <property type="evidence" value="ECO:0007669"/>
    <property type="project" value="UniProtKB-KW"/>
</dbReference>
<evidence type="ECO:0000256" key="9">
    <source>
        <dbReference type="ARBA" id="ARBA00022840"/>
    </source>
</evidence>
<keyword evidence="10" id="KW-1133">Transmembrane helix</keyword>
<dbReference type="SUPFAM" id="SSF55874">
    <property type="entry name" value="ATPase domain of HSP90 chaperone/DNA topoisomerase II/histidine kinase"/>
    <property type="match status" value="1"/>
</dbReference>
<dbReference type="CDD" id="cd00075">
    <property type="entry name" value="HATPase"/>
    <property type="match status" value="1"/>
</dbReference>
<evidence type="ECO:0000256" key="10">
    <source>
        <dbReference type="SAM" id="Phobius"/>
    </source>
</evidence>
<dbReference type="PANTHER" id="PTHR44936:SF10">
    <property type="entry name" value="SENSOR PROTEIN RSTB"/>
    <property type="match status" value="1"/>
</dbReference>
<dbReference type="CDD" id="cd00082">
    <property type="entry name" value="HisKA"/>
    <property type="match status" value="1"/>
</dbReference>
<feature type="transmembrane region" description="Helical" evidence="10">
    <location>
        <begin position="138"/>
        <end position="156"/>
    </location>
</feature>
<dbReference type="Pfam" id="PF00512">
    <property type="entry name" value="HisKA"/>
    <property type="match status" value="1"/>
</dbReference>
<gene>
    <name evidence="13" type="ORF">OYT1_ch0989</name>
</gene>
<keyword evidence="9" id="KW-0067">ATP-binding</keyword>
<evidence type="ECO:0000256" key="7">
    <source>
        <dbReference type="ARBA" id="ARBA00022741"/>
    </source>
</evidence>
<evidence type="ECO:0000256" key="2">
    <source>
        <dbReference type="ARBA" id="ARBA00004651"/>
    </source>
</evidence>
<sequence>MKKLYFQIYLGVIGSLALLVVSAGAFFHFQGENSPQNQLFQTMRDVIVLALPTPDAPDAQQQAVLEKLARPSLPRISLYAADHRLLAHTGEALPPPAADARDNDWLRRPDRDSAWAMHLPDGRWLLAQPQHDRPHTPLPLIVTLALIGLVVALVAYPMTRRMTKRLEGLKQAVESLGAGDFNTRVETRGCDEVSSLAKSFNLAAERIESLLGAHKQLLANASHELRSPLTRIRLALEMQAEHPVPELQAEMRQSLAELDQLIEEILLASRLDTTREPLHADEIDLAALLAEECARNDASYEAVPLTLNGDERLLRRLLRNLLENARRHGGDTVQAELERNAQRAVIRICDNGKGIAAEERERIFEPFYRPAGSREKEGSHGLGLALVRQIAERHGGIVRCLPRDTGGACFEVSLPLPH</sequence>
<proteinExistence type="predicted"/>
<dbReference type="STRING" id="1188319.OYT1_01858"/>
<dbReference type="GO" id="GO:0005886">
    <property type="term" value="C:plasma membrane"/>
    <property type="evidence" value="ECO:0007669"/>
    <property type="project" value="UniProtKB-SubCell"/>
</dbReference>
<comment type="catalytic activity">
    <reaction evidence="1">
        <text>ATP + protein L-histidine = ADP + protein N-phospho-L-histidine.</text>
        <dbReference type="EC" id="2.7.13.3"/>
    </reaction>
</comment>
<keyword evidence="5" id="KW-0597">Phosphoprotein</keyword>
<name>A0A2Z6GAS1_9PROT</name>
<dbReference type="InterPro" id="IPR004358">
    <property type="entry name" value="Sig_transdc_His_kin-like_C"/>
</dbReference>
<dbReference type="OrthoDB" id="9804645at2"/>
<dbReference type="InterPro" id="IPR003594">
    <property type="entry name" value="HATPase_dom"/>
</dbReference>
<evidence type="ECO:0000259" key="12">
    <source>
        <dbReference type="PROSITE" id="PS50885"/>
    </source>
</evidence>
<dbReference type="Gene3D" id="1.10.287.130">
    <property type="match status" value="1"/>
</dbReference>
<evidence type="ECO:0000256" key="6">
    <source>
        <dbReference type="ARBA" id="ARBA00022679"/>
    </source>
</evidence>
<keyword evidence="7" id="KW-0547">Nucleotide-binding</keyword>
<evidence type="ECO:0000259" key="11">
    <source>
        <dbReference type="PROSITE" id="PS50109"/>
    </source>
</evidence>
<dbReference type="Pfam" id="PF00672">
    <property type="entry name" value="HAMP"/>
    <property type="match status" value="1"/>
</dbReference>
<dbReference type="SUPFAM" id="SSF158472">
    <property type="entry name" value="HAMP domain-like"/>
    <property type="match status" value="1"/>
</dbReference>
<dbReference type="PANTHER" id="PTHR44936">
    <property type="entry name" value="SENSOR PROTEIN CREC"/>
    <property type="match status" value="1"/>
</dbReference>
<organism evidence="13 14">
    <name type="scientific">Ferriphaselus amnicola</name>
    <dbReference type="NCBI Taxonomy" id="1188319"/>
    <lineage>
        <taxon>Bacteria</taxon>
        <taxon>Pseudomonadati</taxon>
        <taxon>Pseudomonadota</taxon>
        <taxon>Betaproteobacteria</taxon>
        <taxon>Nitrosomonadales</taxon>
        <taxon>Gallionellaceae</taxon>
        <taxon>Ferriphaselus</taxon>
    </lineage>
</organism>
<dbReference type="CDD" id="cd06225">
    <property type="entry name" value="HAMP"/>
    <property type="match status" value="1"/>
</dbReference>
<dbReference type="SMART" id="SM00304">
    <property type="entry name" value="HAMP"/>
    <property type="match status" value="1"/>
</dbReference>
<dbReference type="Gene3D" id="6.10.340.10">
    <property type="match status" value="1"/>
</dbReference>
<dbReference type="InterPro" id="IPR036890">
    <property type="entry name" value="HATPase_C_sf"/>
</dbReference>
<evidence type="ECO:0000256" key="3">
    <source>
        <dbReference type="ARBA" id="ARBA00012438"/>
    </source>
</evidence>
<protein>
    <recommendedName>
        <fullName evidence="3">histidine kinase</fullName>
        <ecNumber evidence="3">2.7.13.3</ecNumber>
    </recommendedName>
</protein>
<dbReference type="KEGG" id="fam:OYT1_ch0989"/>
<dbReference type="RefSeq" id="WP_062627016.1">
    <property type="nucleotide sequence ID" value="NZ_AP018738.1"/>
</dbReference>
<dbReference type="SUPFAM" id="SSF47384">
    <property type="entry name" value="Homodimeric domain of signal transducing histidine kinase"/>
    <property type="match status" value="1"/>
</dbReference>
<keyword evidence="6" id="KW-0808">Transferase</keyword>
<dbReference type="AlphaFoldDB" id="A0A2Z6GAS1"/>
<dbReference type="InterPro" id="IPR050980">
    <property type="entry name" value="2C_sensor_his_kinase"/>
</dbReference>
<dbReference type="Proteomes" id="UP000033070">
    <property type="component" value="Chromosome"/>
</dbReference>
<dbReference type="PROSITE" id="PS50885">
    <property type="entry name" value="HAMP"/>
    <property type="match status" value="1"/>
</dbReference>
<dbReference type="PROSITE" id="PS50109">
    <property type="entry name" value="HIS_KIN"/>
    <property type="match status" value="1"/>
</dbReference>
<dbReference type="InterPro" id="IPR005467">
    <property type="entry name" value="His_kinase_dom"/>
</dbReference>
<evidence type="ECO:0000256" key="5">
    <source>
        <dbReference type="ARBA" id="ARBA00022553"/>
    </source>
</evidence>
<dbReference type="InterPro" id="IPR003661">
    <property type="entry name" value="HisK_dim/P_dom"/>
</dbReference>
<dbReference type="SMART" id="SM00388">
    <property type="entry name" value="HisKA"/>
    <property type="match status" value="1"/>
</dbReference>
<keyword evidence="10" id="KW-0472">Membrane</keyword>
<dbReference type="EC" id="2.7.13.3" evidence="3"/>
<dbReference type="PRINTS" id="PR00344">
    <property type="entry name" value="BCTRLSENSOR"/>
</dbReference>
<dbReference type="InterPro" id="IPR036097">
    <property type="entry name" value="HisK_dim/P_sf"/>
</dbReference>
<comment type="subcellular location">
    <subcellularLocation>
        <location evidence="2">Cell membrane</location>
        <topology evidence="2">Multi-pass membrane protein</topology>
    </subcellularLocation>
</comment>
<reference evidence="13 14" key="1">
    <citation type="submission" date="2018-06" db="EMBL/GenBank/DDBJ databases">
        <title>OYT1 Genome Sequencing.</title>
        <authorList>
            <person name="Kato S."/>
            <person name="Itoh T."/>
            <person name="Ohkuma M."/>
        </authorList>
    </citation>
    <scope>NUCLEOTIDE SEQUENCE [LARGE SCALE GENOMIC DNA]</scope>
    <source>
        <strain evidence="13 14">OYT1</strain>
    </source>
</reference>
<feature type="domain" description="HAMP" evidence="12">
    <location>
        <begin position="160"/>
        <end position="212"/>
    </location>
</feature>
<keyword evidence="14" id="KW-1185">Reference proteome</keyword>
<dbReference type="GO" id="GO:0000155">
    <property type="term" value="F:phosphorelay sensor kinase activity"/>
    <property type="evidence" value="ECO:0007669"/>
    <property type="project" value="InterPro"/>
</dbReference>
<dbReference type="EMBL" id="AP018738">
    <property type="protein sequence ID" value="BBE50550.1"/>
    <property type="molecule type" value="Genomic_DNA"/>
</dbReference>
<dbReference type="Gene3D" id="3.30.565.10">
    <property type="entry name" value="Histidine kinase-like ATPase, C-terminal domain"/>
    <property type="match status" value="1"/>
</dbReference>
<keyword evidence="8" id="KW-0418">Kinase</keyword>
<feature type="domain" description="Histidine kinase" evidence="11">
    <location>
        <begin position="220"/>
        <end position="418"/>
    </location>
</feature>
<dbReference type="Pfam" id="PF02518">
    <property type="entry name" value="HATPase_c"/>
    <property type="match status" value="1"/>
</dbReference>
<dbReference type="InterPro" id="IPR003660">
    <property type="entry name" value="HAMP_dom"/>
</dbReference>
<dbReference type="SMART" id="SM00387">
    <property type="entry name" value="HATPase_c"/>
    <property type="match status" value="1"/>
</dbReference>